<proteinExistence type="predicted"/>
<evidence type="ECO:0000256" key="1">
    <source>
        <dbReference type="SAM" id="Phobius"/>
    </source>
</evidence>
<comment type="caution">
    <text evidence="2">The sequence shown here is derived from an EMBL/GenBank/DDBJ whole genome shotgun (WGS) entry which is preliminary data.</text>
</comment>
<organism evidence="2 3">
    <name type="scientific">Mycena rosella</name>
    <name type="common">Pink bonnet</name>
    <name type="synonym">Agaricus rosellus</name>
    <dbReference type="NCBI Taxonomy" id="1033263"/>
    <lineage>
        <taxon>Eukaryota</taxon>
        <taxon>Fungi</taxon>
        <taxon>Dikarya</taxon>
        <taxon>Basidiomycota</taxon>
        <taxon>Agaricomycotina</taxon>
        <taxon>Agaricomycetes</taxon>
        <taxon>Agaricomycetidae</taxon>
        <taxon>Agaricales</taxon>
        <taxon>Marasmiineae</taxon>
        <taxon>Mycenaceae</taxon>
        <taxon>Mycena</taxon>
    </lineage>
</organism>
<name>A0AAD7DIJ8_MYCRO</name>
<feature type="transmembrane region" description="Helical" evidence="1">
    <location>
        <begin position="551"/>
        <end position="573"/>
    </location>
</feature>
<dbReference type="AlphaFoldDB" id="A0AAD7DIJ8"/>
<feature type="transmembrane region" description="Helical" evidence="1">
    <location>
        <begin position="166"/>
        <end position="190"/>
    </location>
</feature>
<gene>
    <name evidence="2" type="ORF">B0H17DRAFT_1061829</name>
</gene>
<dbReference type="Proteomes" id="UP001221757">
    <property type="component" value="Unassembled WGS sequence"/>
</dbReference>
<feature type="transmembrane region" description="Helical" evidence="1">
    <location>
        <begin position="98"/>
        <end position="121"/>
    </location>
</feature>
<protein>
    <submittedName>
        <fullName evidence="2">Uncharacterized protein</fullName>
    </submittedName>
</protein>
<feature type="transmembrane region" description="Helical" evidence="1">
    <location>
        <begin position="56"/>
        <end position="78"/>
    </location>
</feature>
<sequence length="636" mass="68553">MDFNSPPSHGSHVPTNNWLSTQNDGYKETHIDAATTSTLLPASREEPRKPRVHSSVVLRFVSVILHFTLVAIHLALLGLRSRGWEHRFIFSLERQSTVSLIITAITTAFGTIYSALLVFVTQTLSKRRSVRMDQTLTAIHDTTAAWSGIGSAVLHLWNQTVVSGSVFGVLSALLYLGSVLVLHITTPALFSVQTFNSTREVPVGTRGLPAFNVSDDNVTSEVIGDYGISYAAGSLYSLPSIVRGNKSVGLHEGTLYDVLEDNTGVGNVTVNATGFNITCGYSNITNTVLESDGEDDDADVWEVYLGAGAPNLYIVPRTQLGVISCFTRELSYAAITLYSTTPVIDSSGSAAHVTQLPAPTTSISARAGAPAIPPPPPPTIQMLKCSQTLVAQKAVVDAQTHQIQSVEPNITKTSSVWLPADETATNVTSGNMFVDNWTTWYRSMPASTFNLYPPNGGSFASIGDLYLIQKLNLHTSSLNPNESAQNVALHDLENALSILVASIFWTLANTPPAVGDVDDTLDFSPIDEPAAPPLILQGDAQVTEIFTQGRLNIVVGLSASILLILLSLPSLFLPKGFKDGADIDGTGILQAIWLYRNHPELETLLPQAEEPTTNNLRQAGMVRARLIDPRRSRQSL</sequence>
<evidence type="ECO:0000313" key="2">
    <source>
        <dbReference type="EMBL" id="KAJ7692064.1"/>
    </source>
</evidence>
<keyword evidence="1" id="KW-1133">Transmembrane helix</keyword>
<accession>A0AAD7DIJ8</accession>
<keyword evidence="1" id="KW-0812">Transmembrane</keyword>
<reference evidence="2" key="1">
    <citation type="submission" date="2023-03" db="EMBL/GenBank/DDBJ databases">
        <title>Massive genome expansion in bonnet fungi (Mycena s.s.) driven by repeated elements and novel gene families across ecological guilds.</title>
        <authorList>
            <consortium name="Lawrence Berkeley National Laboratory"/>
            <person name="Harder C.B."/>
            <person name="Miyauchi S."/>
            <person name="Viragh M."/>
            <person name="Kuo A."/>
            <person name="Thoen E."/>
            <person name="Andreopoulos B."/>
            <person name="Lu D."/>
            <person name="Skrede I."/>
            <person name="Drula E."/>
            <person name="Henrissat B."/>
            <person name="Morin E."/>
            <person name="Kohler A."/>
            <person name="Barry K."/>
            <person name="LaButti K."/>
            <person name="Morin E."/>
            <person name="Salamov A."/>
            <person name="Lipzen A."/>
            <person name="Mereny Z."/>
            <person name="Hegedus B."/>
            <person name="Baldrian P."/>
            <person name="Stursova M."/>
            <person name="Weitz H."/>
            <person name="Taylor A."/>
            <person name="Grigoriev I.V."/>
            <person name="Nagy L.G."/>
            <person name="Martin F."/>
            <person name="Kauserud H."/>
        </authorList>
    </citation>
    <scope>NUCLEOTIDE SEQUENCE</scope>
    <source>
        <strain evidence="2">CBHHK067</strain>
    </source>
</reference>
<evidence type="ECO:0000313" key="3">
    <source>
        <dbReference type="Proteomes" id="UP001221757"/>
    </source>
</evidence>
<dbReference type="EMBL" id="JARKIE010000054">
    <property type="protein sequence ID" value="KAJ7692064.1"/>
    <property type="molecule type" value="Genomic_DNA"/>
</dbReference>
<keyword evidence="3" id="KW-1185">Reference proteome</keyword>
<keyword evidence="1" id="KW-0472">Membrane</keyword>